<dbReference type="Gene3D" id="3.80.10.10">
    <property type="entry name" value="Ribonuclease Inhibitor"/>
    <property type="match status" value="1"/>
</dbReference>
<name>A0AAD5VDI9_9APHY</name>
<evidence type="ECO:0000313" key="1">
    <source>
        <dbReference type="EMBL" id="KAJ3491690.1"/>
    </source>
</evidence>
<keyword evidence="2" id="KW-1185">Reference proteome</keyword>
<proteinExistence type="predicted"/>
<reference evidence="1" key="1">
    <citation type="submission" date="2022-07" db="EMBL/GenBank/DDBJ databases">
        <title>Genome Sequence of Physisporinus lineatus.</title>
        <authorList>
            <person name="Buettner E."/>
        </authorList>
    </citation>
    <scope>NUCLEOTIDE SEQUENCE</scope>
    <source>
        <strain evidence="1">VT162</strain>
    </source>
</reference>
<dbReference type="EMBL" id="JANAWD010000008">
    <property type="protein sequence ID" value="KAJ3491690.1"/>
    <property type="molecule type" value="Genomic_DNA"/>
</dbReference>
<protein>
    <recommendedName>
        <fullName evidence="3">F-box domain-containing protein</fullName>
    </recommendedName>
</protein>
<gene>
    <name evidence="1" type="ORF">NLI96_g506</name>
</gene>
<evidence type="ECO:0000313" key="2">
    <source>
        <dbReference type="Proteomes" id="UP001212997"/>
    </source>
</evidence>
<dbReference type="InterPro" id="IPR032675">
    <property type="entry name" value="LRR_dom_sf"/>
</dbReference>
<dbReference type="AlphaFoldDB" id="A0AAD5VDI9"/>
<dbReference type="SUPFAM" id="SSF52047">
    <property type="entry name" value="RNI-like"/>
    <property type="match status" value="1"/>
</dbReference>
<dbReference type="Proteomes" id="UP001212997">
    <property type="component" value="Unassembled WGS sequence"/>
</dbReference>
<accession>A0AAD5VDI9</accession>
<sequence>MSFPQPSRLNFDILANLDGPLIQELTKIIRCSKGLEELVINDTDEFLSYGGEIVFDILSDLTSHHFLTNLKLGGVGIEASRLLQGMKTTSVQKLSLTFVYAGSIDEPDPFLVLTSLGPNLTTLSIENAIPHSVGVQCPRVHTVDLSMFGLVSLRSLTHMFPNLANLSFYSESGGEDNQDRVEERRAENLAEFEADGSPWSSLQRLEGSIRQLYMIGFPFHVKSLELSLMATKEIPMCLALLDSLSPNILDLSIYVGQFQALSELETFLTRAFGGLTQCTHLSLTFSMEGMSSRPSDFESMLLSALEKLTVRLLGIRFPRVISWSSTDFDGWDSIDPDQPGPDPLQSYLCAIDTKALATTIAERIPSLHHVGLDVANQSRTGGYWEIVRNQGVAPGTISLKRVCDFSRHWRTMENIPEVGELGNKN</sequence>
<comment type="caution">
    <text evidence="1">The sequence shown here is derived from an EMBL/GenBank/DDBJ whole genome shotgun (WGS) entry which is preliminary data.</text>
</comment>
<evidence type="ECO:0008006" key="3">
    <source>
        <dbReference type="Google" id="ProtNLM"/>
    </source>
</evidence>
<organism evidence="1 2">
    <name type="scientific">Meripilus lineatus</name>
    <dbReference type="NCBI Taxonomy" id="2056292"/>
    <lineage>
        <taxon>Eukaryota</taxon>
        <taxon>Fungi</taxon>
        <taxon>Dikarya</taxon>
        <taxon>Basidiomycota</taxon>
        <taxon>Agaricomycotina</taxon>
        <taxon>Agaricomycetes</taxon>
        <taxon>Polyporales</taxon>
        <taxon>Meripilaceae</taxon>
        <taxon>Meripilus</taxon>
    </lineage>
</organism>